<feature type="domain" description="CNNM transmembrane" evidence="4">
    <location>
        <begin position="12"/>
        <end position="77"/>
    </location>
</feature>
<dbReference type="PANTHER" id="PTHR22777:SF17">
    <property type="entry name" value="UPF0053 PROTEIN SLL0260"/>
    <property type="match status" value="1"/>
</dbReference>
<evidence type="ECO:0000259" key="4">
    <source>
        <dbReference type="Pfam" id="PF01595"/>
    </source>
</evidence>
<evidence type="ECO:0000313" key="5">
    <source>
        <dbReference type="EMBL" id="GKV38670.1"/>
    </source>
</evidence>
<keyword evidence="2" id="KW-0129">CBS domain</keyword>
<feature type="transmembrane region" description="Helical" evidence="3">
    <location>
        <begin position="7"/>
        <end position="29"/>
    </location>
</feature>
<dbReference type="Pfam" id="PF01595">
    <property type="entry name" value="CNNM"/>
    <property type="match status" value="1"/>
</dbReference>
<feature type="transmembrane region" description="Helical" evidence="3">
    <location>
        <begin position="49"/>
        <end position="73"/>
    </location>
</feature>
<dbReference type="EMBL" id="BPVZ01000130">
    <property type="protein sequence ID" value="GKV38670.1"/>
    <property type="molecule type" value="Genomic_DNA"/>
</dbReference>
<organism evidence="5 6">
    <name type="scientific">Rubroshorea leprosula</name>
    <dbReference type="NCBI Taxonomy" id="152421"/>
    <lineage>
        <taxon>Eukaryota</taxon>
        <taxon>Viridiplantae</taxon>
        <taxon>Streptophyta</taxon>
        <taxon>Embryophyta</taxon>
        <taxon>Tracheophyta</taxon>
        <taxon>Spermatophyta</taxon>
        <taxon>Magnoliopsida</taxon>
        <taxon>eudicotyledons</taxon>
        <taxon>Gunneridae</taxon>
        <taxon>Pentapetalae</taxon>
        <taxon>rosids</taxon>
        <taxon>malvids</taxon>
        <taxon>Malvales</taxon>
        <taxon>Dipterocarpaceae</taxon>
        <taxon>Rubroshorea</taxon>
    </lineage>
</organism>
<evidence type="ECO:0000256" key="2">
    <source>
        <dbReference type="ARBA" id="ARBA00023122"/>
    </source>
</evidence>
<keyword evidence="1" id="KW-0677">Repeat</keyword>
<dbReference type="Proteomes" id="UP001054252">
    <property type="component" value="Unassembled WGS sequence"/>
</dbReference>
<protein>
    <recommendedName>
        <fullName evidence="4">CNNM transmembrane domain-containing protein</fullName>
    </recommendedName>
</protein>
<keyword evidence="6" id="KW-1185">Reference proteome</keyword>
<dbReference type="InterPro" id="IPR002550">
    <property type="entry name" value="CNNM"/>
</dbReference>
<dbReference type="AlphaFoldDB" id="A0AAV5LNK4"/>
<gene>
    <name evidence="5" type="ORF">SLEP1_g46559</name>
</gene>
<proteinExistence type="predicted"/>
<sequence>MLICVRYPNLWALVILDMVAILLLAEIILKSVAVRNLTVVARFVVRPVAWLSLILSLVGRTVTYLLVGMLKVLGLKGKR</sequence>
<evidence type="ECO:0000256" key="1">
    <source>
        <dbReference type="ARBA" id="ARBA00022737"/>
    </source>
</evidence>
<dbReference type="PANTHER" id="PTHR22777">
    <property type="entry name" value="HEMOLYSIN-RELATED"/>
    <property type="match status" value="1"/>
</dbReference>
<evidence type="ECO:0000313" key="6">
    <source>
        <dbReference type="Proteomes" id="UP001054252"/>
    </source>
</evidence>
<name>A0AAV5LNK4_9ROSI</name>
<comment type="caution">
    <text evidence="5">The sequence shown here is derived from an EMBL/GenBank/DDBJ whole genome shotgun (WGS) entry which is preliminary data.</text>
</comment>
<keyword evidence="3" id="KW-0812">Transmembrane</keyword>
<reference evidence="5 6" key="1">
    <citation type="journal article" date="2021" name="Commun. Biol.">
        <title>The genome of Shorea leprosula (Dipterocarpaceae) highlights the ecological relevance of drought in aseasonal tropical rainforests.</title>
        <authorList>
            <person name="Ng K.K.S."/>
            <person name="Kobayashi M.J."/>
            <person name="Fawcett J.A."/>
            <person name="Hatakeyama M."/>
            <person name="Paape T."/>
            <person name="Ng C.H."/>
            <person name="Ang C.C."/>
            <person name="Tnah L.H."/>
            <person name="Lee C.T."/>
            <person name="Nishiyama T."/>
            <person name="Sese J."/>
            <person name="O'Brien M.J."/>
            <person name="Copetti D."/>
            <person name="Mohd Noor M.I."/>
            <person name="Ong R.C."/>
            <person name="Putra M."/>
            <person name="Sireger I.Z."/>
            <person name="Indrioko S."/>
            <person name="Kosugi Y."/>
            <person name="Izuno A."/>
            <person name="Isagi Y."/>
            <person name="Lee S.L."/>
            <person name="Shimizu K.K."/>
        </authorList>
    </citation>
    <scope>NUCLEOTIDE SEQUENCE [LARGE SCALE GENOMIC DNA]</scope>
    <source>
        <strain evidence="5">214</strain>
    </source>
</reference>
<keyword evidence="3" id="KW-1133">Transmembrane helix</keyword>
<keyword evidence="3" id="KW-0472">Membrane</keyword>
<accession>A0AAV5LNK4</accession>
<evidence type="ECO:0000256" key="3">
    <source>
        <dbReference type="SAM" id="Phobius"/>
    </source>
</evidence>